<evidence type="ECO:0000313" key="2">
    <source>
        <dbReference type="Proteomes" id="UP000006701"/>
    </source>
</evidence>
<dbReference type="OrthoDB" id="536211at2759"/>
<dbReference type="AlphaFoldDB" id="A1C7B6"/>
<keyword evidence="2" id="KW-1185">Reference proteome</keyword>
<evidence type="ECO:0000313" key="1">
    <source>
        <dbReference type="EMBL" id="EAW14287.1"/>
    </source>
</evidence>
<dbReference type="GeneID" id="4708022"/>
<organism evidence="1 2">
    <name type="scientific">Aspergillus clavatus (strain ATCC 1007 / CBS 513.65 / DSM 816 / NCTC 3887 / NRRL 1 / QM 1276 / 107)</name>
    <dbReference type="NCBI Taxonomy" id="344612"/>
    <lineage>
        <taxon>Eukaryota</taxon>
        <taxon>Fungi</taxon>
        <taxon>Dikarya</taxon>
        <taxon>Ascomycota</taxon>
        <taxon>Pezizomycotina</taxon>
        <taxon>Eurotiomycetes</taxon>
        <taxon>Eurotiomycetidae</taxon>
        <taxon>Eurotiales</taxon>
        <taxon>Aspergillaceae</taxon>
        <taxon>Aspergillus</taxon>
        <taxon>Aspergillus subgen. Fumigati</taxon>
    </lineage>
</organism>
<name>A1C7B6_ASPCL</name>
<dbReference type="Proteomes" id="UP000006701">
    <property type="component" value="Unassembled WGS sequence"/>
</dbReference>
<gene>
    <name evidence="1" type="ORF">ACLA_073220</name>
</gene>
<dbReference type="KEGG" id="act:ACLA_073220"/>
<sequence length="53" mass="6046">MASGEYQKYFEDFVKVVDGKLKSPRDIVAAMTKIYPDRFNTGAVVMGAMEHFR</sequence>
<dbReference type="EMBL" id="DS027045">
    <property type="protein sequence ID" value="EAW14287.1"/>
    <property type="molecule type" value="Genomic_DNA"/>
</dbReference>
<proteinExistence type="predicted"/>
<dbReference type="VEuPathDB" id="FungiDB:ACLA_073220"/>
<protein>
    <submittedName>
        <fullName evidence="1">Uncharacterized protein</fullName>
    </submittedName>
</protein>
<accession>A1C7B6</accession>
<dbReference type="RefSeq" id="XP_001275713.1">
    <property type="nucleotide sequence ID" value="XM_001275712.1"/>
</dbReference>
<reference evidence="1 2" key="1">
    <citation type="journal article" date="2008" name="PLoS Genet.">
        <title>Genomic islands in the pathogenic filamentous fungus Aspergillus fumigatus.</title>
        <authorList>
            <person name="Fedorova N.D."/>
            <person name="Khaldi N."/>
            <person name="Joardar V.S."/>
            <person name="Maiti R."/>
            <person name="Amedeo P."/>
            <person name="Anderson M.J."/>
            <person name="Crabtree J."/>
            <person name="Silva J.C."/>
            <person name="Badger J.H."/>
            <person name="Albarraq A."/>
            <person name="Angiuoli S."/>
            <person name="Bussey H."/>
            <person name="Bowyer P."/>
            <person name="Cotty P.J."/>
            <person name="Dyer P.S."/>
            <person name="Egan A."/>
            <person name="Galens K."/>
            <person name="Fraser-Liggett C.M."/>
            <person name="Haas B.J."/>
            <person name="Inman J.M."/>
            <person name="Kent R."/>
            <person name="Lemieux S."/>
            <person name="Malavazi I."/>
            <person name="Orvis J."/>
            <person name="Roemer T."/>
            <person name="Ronning C.M."/>
            <person name="Sundaram J.P."/>
            <person name="Sutton G."/>
            <person name="Turner G."/>
            <person name="Venter J.C."/>
            <person name="White O.R."/>
            <person name="Whitty B.R."/>
            <person name="Youngman P."/>
            <person name="Wolfe K.H."/>
            <person name="Goldman G.H."/>
            <person name="Wortman J.R."/>
            <person name="Jiang B."/>
            <person name="Denning D.W."/>
            <person name="Nierman W.C."/>
        </authorList>
    </citation>
    <scope>NUCLEOTIDE SEQUENCE [LARGE SCALE GENOMIC DNA]</scope>
    <source>
        <strain evidence="2">ATCC 1007 / CBS 513.65 / DSM 816 / NCTC 3887 / NRRL 1</strain>
    </source>
</reference>
<dbReference type="HOGENOM" id="CLU_3068214_0_0_1"/>